<name>A6DRH1_9BACT</name>
<evidence type="ECO:0000313" key="3">
    <source>
        <dbReference type="Proteomes" id="UP000004947"/>
    </source>
</evidence>
<proteinExistence type="predicted"/>
<keyword evidence="1" id="KW-0812">Transmembrane</keyword>
<gene>
    <name evidence="2" type="ORF">LNTAR_15232</name>
</gene>
<feature type="transmembrane region" description="Helical" evidence="1">
    <location>
        <begin position="44"/>
        <end position="72"/>
    </location>
</feature>
<evidence type="ECO:0000313" key="2">
    <source>
        <dbReference type="EMBL" id="EDM25781.1"/>
    </source>
</evidence>
<feature type="transmembrane region" description="Helical" evidence="1">
    <location>
        <begin position="121"/>
        <end position="141"/>
    </location>
</feature>
<sequence>MNFLTMNFQLLISGLLGTFLLSAGIALCIIPISMSVKKNPNSKLFVFFTLLTGCFQFYFWGLWATVCVSIIYSFINKPDVTWDWVYWLSGFMWCMSIIARLHSSEQAHIDDLDKKNQSRGACLYTLLLISFFITFSIKPHWSYNTYGWYLNATNYSQYMKRDQININDKPNIEHFFTAYASVIQASSLLHGVSTSPSQEQDFAKAQIQFNNAYKSIAQCDENVLNELYPNWGTQSKENLENALALINTAIKKPINEKMLGEADILILKFDNWLKINWTNILISINHKYPEYPVKRKLKH</sequence>
<dbReference type="RefSeq" id="WP_007280443.1">
    <property type="nucleotide sequence ID" value="NZ_ABCK01000024.1"/>
</dbReference>
<keyword evidence="1" id="KW-0472">Membrane</keyword>
<reference evidence="2 3" key="1">
    <citation type="journal article" date="2010" name="J. Bacteriol.">
        <title>Genome sequence of Lentisphaera araneosa HTCC2155T, the type species of the order Lentisphaerales in the phylum Lentisphaerae.</title>
        <authorList>
            <person name="Thrash J.C."/>
            <person name="Cho J.C."/>
            <person name="Vergin K.L."/>
            <person name="Morris R.M."/>
            <person name="Giovannoni S.J."/>
        </authorList>
    </citation>
    <scope>NUCLEOTIDE SEQUENCE [LARGE SCALE GENOMIC DNA]</scope>
    <source>
        <strain evidence="2 3">HTCC2155</strain>
    </source>
</reference>
<dbReference type="STRING" id="313628.LNTAR_15232"/>
<feature type="transmembrane region" description="Helical" evidence="1">
    <location>
        <begin position="84"/>
        <end position="101"/>
    </location>
</feature>
<comment type="caution">
    <text evidence="2">The sequence shown here is derived from an EMBL/GenBank/DDBJ whole genome shotgun (WGS) entry which is preliminary data.</text>
</comment>
<dbReference type="AlphaFoldDB" id="A6DRH1"/>
<accession>A6DRH1</accession>
<keyword evidence="3" id="KW-1185">Reference proteome</keyword>
<organism evidence="2 3">
    <name type="scientific">Lentisphaera araneosa HTCC2155</name>
    <dbReference type="NCBI Taxonomy" id="313628"/>
    <lineage>
        <taxon>Bacteria</taxon>
        <taxon>Pseudomonadati</taxon>
        <taxon>Lentisphaerota</taxon>
        <taxon>Lentisphaeria</taxon>
        <taxon>Lentisphaerales</taxon>
        <taxon>Lentisphaeraceae</taxon>
        <taxon>Lentisphaera</taxon>
    </lineage>
</organism>
<keyword evidence="1" id="KW-1133">Transmembrane helix</keyword>
<feature type="transmembrane region" description="Helical" evidence="1">
    <location>
        <begin position="12"/>
        <end position="32"/>
    </location>
</feature>
<dbReference type="Proteomes" id="UP000004947">
    <property type="component" value="Unassembled WGS sequence"/>
</dbReference>
<dbReference type="EMBL" id="ABCK01000024">
    <property type="protein sequence ID" value="EDM25781.1"/>
    <property type="molecule type" value="Genomic_DNA"/>
</dbReference>
<evidence type="ECO:0000256" key="1">
    <source>
        <dbReference type="SAM" id="Phobius"/>
    </source>
</evidence>
<protein>
    <submittedName>
        <fullName evidence="2">Uncharacterized protein</fullName>
    </submittedName>
</protein>